<dbReference type="AlphaFoldDB" id="A0A7C9RC90"/>
<gene>
    <name evidence="2" type="ORF">G6N74_28785</name>
</gene>
<name>A0A7C9RC90_9HYPH</name>
<accession>A0A7C9RC90</accession>
<reference evidence="2 3" key="1">
    <citation type="submission" date="2020-02" db="EMBL/GenBank/DDBJ databases">
        <title>Genome sequence of the type strain CGMCC 1.15528 of Mesorhizobium zhangyense.</title>
        <authorList>
            <person name="Gao J."/>
            <person name="Sun J."/>
        </authorList>
    </citation>
    <scope>NUCLEOTIDE SEQUENCE [LARGE SCALE GENOMIC DNA]</scope>
    <source>
        <strain evidence="2 3">CGMCC 1.15528</strain>
    </source>
</reference>
<feature type="chain" id="PRO_5029016527" description="VWA domain-containing protein" evidence="1">
    <location>
        <begin position="23"/>
        <end position="334"/>
    </location>
</feature>
<dbReference type="EMBL" id="JAAKZG010000024">
    <property type="protein sequence ID" value="NGN45057.1"/>
    <property type="molecule type" value="Genomic_DNA"/>
</dbReference>
<dbReference type="RefSeq" id="WP_165121430.1">
    <property type="nucleotide sequence ID" value="NZ_JAAKZG010000024.1"/>
</dbReference>
<evidence type="ECO:0000256" key="1">
    <source>
        <dbReference type="SAM" id="SignalP"/>
    </source>
</evidence>
<evidence type="ECO:0000313" key="3">
    <source>
        <dbReference type="Proteomes" id="UP000481252"/>
    </source>
</evidence>
<feature type="signal peptide" evidence="1">
    <location>
        <begin position="1"/>
        <end position="22"/>
    </location>
</feature>
<organism evidence="2 3">
    <name type="scientific">Mesorhizobium zhangyense</name>
    <dbReference type="NCBI Taxonomy" id="1776730"/>
    <lineage>
        <taxon>Bacteria</taxon>
        <taxon>Pseudomonadati</taxon>
        <taxon>Pseudomonadota</taxon>
        <taxon>Alphaproteobacteria</taxon>
        <taxon>Hyphomicrobiales</taxon>
        <taxon>Phyllobacteriaceae</taxon>
        <taxon>Mesorhizobium</taxon>
    </lineage>
</organism>
<evidence type="ECO:0000313" key="2">
    <source>
        <dbReference type="EMBL" id="NGN45057.1"/>
    </source>
</evidence>
<keyword evidence="1" id="KW-0732">Signal</keyword>
<comment type="caution">
    <text evidence="2">The sequence shown here is derived from an EMBL/GenBank/DDBJ whole genome shotgun (WGS) entry which is preliminary data.</text>
</comment>
<proteinExistence type="predicted"/>
<sequence>MKHFTASLVIASLFLVSARAEEANVPAFFVLSDRGEGTFDMEAWQRATKALKNEDFVRTYRLGADGTVLQKAQEDAAKVNAADNIVMLMTTTTQDKNSTEFHESLRQVEQQFQTDPTLKGASVLARWPMCALVQLGKTRNAKMPPIAMIFVLDHPQANAFCYPMVQSYFTTPLGPDGKRVAPISIDGATVALQAVLPPMKLTKKTLADKAAFKQGNLVERPNNVYAPGEEIFIYAFFENVGRKDVGTPMSSYEIGLDIEVRDQSGKVLKSLPDEHTYKADSPPPFPVSLDYFSNFATAGISLDTPGSYTIVYIFHDRSRPETLPAAAEFDVTVK</sequence>
<protein>
    <recommendedName>
        <fullName evidence="4">VWA domain-containing protein</fullName>
    </recommendedName>
</protein>
<dbReference type="Proteomes" id="UP000481252">
    <property type="component" value="Unassembled WGS sequence"/>
</dbReference>
<evidence type="ECO:0008006" key="4">
    <source>
        <dbReference type="Google" id="ProtNLM"/>
    </source>
</evidence>
<keyword evidence="3" id="KW-1185">Reference proteome</keyword>